<evidence type="ECO:0000256" key="4">
    <source>
        <dbReference type="ARBA" id="ARBA00022719"/>
    </source>
</evidence>
<evidence type="ECO:0000256" key="9">
    <source>
        <dbReference type="ARBA" id="ARBA00023284"/>
    </source>
</evidence>
<dbReference type="Proteomes" id="UP000564573">
    <property type="component" value="Unassembled WGS sequence"/>
</dbReference>
<sequence>MRAAEVEKGETGGMSGINSDDGGRRAGEVDGAESDPADETGEAEETGVVDGPGGHSGPVDGRLRTVTGWVLTIGGLFGLAAAFVLTLEKLALLENPDYRPSCTLDATVSCSSVMQSDQAAAFGFPNPLVGLVAFPVVVTVGVAVLARARLPRWFWLGMQAGTLFGVGFVHWLITQSLYEIGALCPYCLVVWAVTIPVFWYTTAHNVAAGHLPGIAARPVRHHVWGLALWLALVVFLVVQRFWDYFSGLL</sequence>
<dbReference type="RefSeq" id="WP_323985350.1">
    <property type="nucleotide sequence ID" value="NZ_JACIBS010000002.1"/>
</dbReference>
<dbReference type="AlphaFoldDB" id="A0A839XYN4"/>
<keyword evidence="9" id="KW-0676">Redox-active center</keyword>
<dbReference type="SMART" id="SM00756">
    <property type="entry name" value="VKc"/>
    <property type="match status" value="1"/>
</dbReference>
<keyword evidence="4" id="KW-0874">Quinone</keyword>
<feature type="transmembrane region" description="Helical" evidence="11">
    <location>
        <begin position="223"/>
        <end position="242"/>
    </location>
</feature>
<dbReference type="GO" id="GO:0016020">
    <property type="term" value="C:membrane"/>
    <property type="evidence" value="ECO:0007669"/>
    <property type="project" value="UniProtKB-SubCell"/>
</dbReference>
<feature type="transmembrane region" description="Helical" evidence="11">
    <location>
        <begin position="153"/>
        <end position="174"/>
    </location>
</feature>
<feature type="domain" description="Vitamin K epoxide reductase" evidence="12">
    <location>
        <begin position="64"/>
        <end position="205"/>
    </location>
</feature>
<feature type="compositionally biased region" description="Basic and acidic residues" evidence="10">
    <location>
        <begin position="1"/>
        <end position="10"/>
    </location>
</feature>
<comment type="caution">
    <text evidence="13">The sequence shown here is derived from an EMBL/GenBank/DDBJ whole genome shotgun (WGS) entry which is preliminary data.</text>
</comment>
<dbReference type="GO" id="GO:0048038">
    <property type="term" value="F:quinone binding"/>
    <property type="evidence" value="ECO:0007669"/>
    <property type="project" value="UniProtKB-KW"/>
</dbReference>
<evidence type="ECO:0000256" key="5">
    <source>
        <dbReference type="ARBA" id="ARBA00022989"/>
    </source>
</evidence>
<keyword evidence="14" id="KW-1185">Reference proteome</keyword>
<keyword evidence="7 11" id="KW-0472">Membrane</keyword>
<evidence type="ECO:0000256" key="6">
    <source>
        <dbReference type="ARBA" id="ARBA00023002"/>
    </source>
</evidence>
<dbReference type="Gene3D" id="1.20.1440.130">
    <property type="entry name" value="VKOR domain"/>
    <property type="match status" value="1"/>
</dbReference>
<dbReference type="InterPro" id="IPR038354">
    <property type="entry name" value="VKOR_sf"/>
</dbReference>
<evidence type="ECO:0000256" key="7">
    <source>
        <dbReference type="ARBA" id="ARBA00023136"/>
    </source>
</evidence>
<evidence type="ECO:0000256" key="1">
    <source>
        <dbReference type="ARBA" id="ARBA00004141"/>
    </source>
</evidence>
<dbReference type="EMBL" id="JACIBS010000002">
    <property type="protein sequence ID" value="MBB3665126.1"/>
    <property type="molecule type" value="Genomic_DNA"/>
</dbReference>
<reference evidence="13 14" key="1">
    <citation type="submission" date="2020-08" db="EMBL/GenBank/DDBJ databases">
        <title>Sequencing the genomes of 1000 actinobacteria strains.</title>
        <authorList>
            <person name="Klenk H.-P."/>
        </authorList>
    </citation>
    <scope>NUCLEOTIDE SEQUENCE [LARGE SCALE GENOMIC DNA]</scope>
    <source>
        <strain evidence="13 14">DSM 45267</strain>
    </source>
</reference>
<protein>
    <submittedName>
        <fullName evidence="13">Putative membrane protein</fullName>
    </submittedName>
</protein>
<evidence type="ECO:0000256" key="11">
    <source>
        <dbReference type="SAM" id="Phobius"/>
    </source>
</evidence>
<keyword evidence="6" id="KW-0560">Oxidoreductase</keyword>
<evidence type="ECO:0000256" key="3">
    <source>
        <dbReference type="ARBA" id="ARBA00022692"/>
    </source>
</evidence>
<evidence type="ECO:0000256" key="2">
    <source>
        <dbReference type="ARBA" id="ARBA00006214"/>
    </source>
</evidence>
<comment type="subcellular location">
    <subcellularLocation>
        <location evidence="1">Membrane</location>
        <topology evidence="1">Multi-pass membrane protein</topology>
    </subcellularLocation>
</comment>
<dbReference type="InterPro" id="IPR012932">
    <property type="entry name" value="VKOR"/>
</dbReference>
<dbReference type="Pfam" id="PF07884">
    <property type="entry name" value="VKOR"/>
    <property type="match status" value="1"/>
</dbReference>
<organism evidence="13 14">
    <name type="scientific">Prauserella sediminis</name>
    <dbReference type="NCBI Taxonomy" id="577680"/>
    <lineage>
        <taxon>Bacteria</taxon>
        <taxon>Bacillati</taxon>
        <taxon>Actinomycetota</taxon>
        <taxon>Actinomycetes</taxon>
        <taxon>Pseudonocardiales</taxon>
        <taxon>Pseudonocardiaceae</taxon>
        <taxon>Prauserella</taxon>
        <taxon>Prauserella salsuginis group</taxon>
    </lineage>
</organism>
<dbReference type="PANTHER" id="PTHR34573">
    <property type="entry name" value="VKC DOMAIN-CONTAINING PROTEIN"/>
    <property type="match status" value="1"/>
</dbReference>
<evidence type="ECO:0000259" key="12">
    <source>
        <dbReference type="SMART" id="SM00756"/>
    </source>
</evidence>
<feature type="transmembrane region" description="Helical" evidence="11">
    <location>
        <begin position="66"/>
        <end position="87"/>
    </location>
</feature>
<gene>
    <name evidence="13" type="ORF">FB384_004077</name>
</gene>
<feature type="compositionally biased region" description="Acidic residues" evidence="10">
    <location>
        <begin position="30"/>
        <end position="47"/>
    </location>
</feature>
<feature type="region of interest" description="Disordered" evidence="10">
    <location>
        <begin position="1"/>
        <end position="59"/>
    </location>
</feature>
<proteinExistence type="inferred from homology"/>
<dbReference type="GO" id="GO:0016491">
    <property type="term" value="F:oxidoreductase activity"/>
    <property type="evidence" value="ECO:0007669"/>
    <property type="project" value="UniProtKB-KW"/>
</dbReference>
<feature type="transmembrane region" description="Helical" evidence="11">
    <location>
        <begin position="180"/>
        <end position="202"/>
    </location>
</feature>
<comment type="similarity">
    <text evidence="2">Belongs to the VKOR family.</text>
</comment>
<keyword evidence="8" id="KW-1015">Disulfide bond</keyword>
<dbReference type="PANTHER" id="PTHR34573:SF1">
    <property type="entry name" value="VITAMIN K EPOXIDE REDUCTASE DOMAIN-CONTAINING PROTEIN"/>
    <property type="match status" value="1"/>
</dbReference>
<accession>A0A839XYN4</accession>
<keyword evidence="5 11" id="KW-1133">Transmembrane helix</keyword>
<evidence type="ECO:0000313" key="13">
    <source>
        <dbReference type="EMBL" id="MBB3665126.1"/>
    </source>
</evidence>
<dbReference type="InterPro" id="IPR041714">
    <property type="entry name" value="VKOR_Actinobacteria"/>
</dbReference>
<dbReference type="CDD" id="cd12922">
    <property type="entry name" value="VKOR_5"/>
    <property type="match status" value="1"/>
</dbReference>
<evidence type="ECO:0000313" key="14">
    <source>
        <dbReference type="Proteomes" id="UP000564573"/>
    </source>
</evidence>
<keyword evidence="3 11" id="KW-0812">Transmembrane</keyword>
<feature type="transmembrane region" description="Helical" evidence="11">
    <location>
        <begin position="128"/>
        <end position="146"/>
    </location>
</feature>
<evidence type="ECO:0000256" key="8">
    <source>
        <dbReference type="ARBA" id="ARBA00023157"/>
    </source>
</evidence>
<name>A0A839XYN4_9PSEU</name>
<evidence type="ECO:0000256" key="10">
    <source>
        <dbReference type="SAM" id="MobiDB-lite"/>
    </source>
</evidence>